<keyword evidence="6" id="KW-1185">Reference proteome</keyword>
<feature type="compositionally biased region" description="Basic and acidic residues" evidence="4">
    <location>
        <begin position="8"/>
        <end position="18"/>
    </location>
</feature>
<dbReference type="Pfam" id="PF03715">
    <property type="entry name" value="Noc2"/>
    <property type="match status" value="1"/>
</dbReference>
<dbReference type="EMBL" id="MU006095">
    <property type="protein sequence ID" value="KAF2839231.1"/>
    <property type="molecule type" value="Genomic_DNA"/>
</dbReference>
<dbReference type="OrthoDB" id="10266662at2759"/>
<feature type="compositionally biased region" description="Basic and acidic residues" evidence="4">
    <location>
        <begin position="130"/>
        <end position="148"/>
    </location>
</feature>
<dbReference type="GO" id="GO:0005730">
    <property type="term" value="C:nucleolus"/>
    <property type="evidence" value="ECO:0007669"/>
    <property type="project" value="TreeGrafter"/>
</dbReference>
<protein>
    <submittedName>
        <fullName evidence="5">Noc2-domain-containing protein</fullName>
    </submittedName>
</protein>
<dbReference type="GO" id="GO:0042273">
    <property type="term" value="P:ribosomal large subunit biogenesis"/>
    <property type="evidence" value="ECO:0007669"/>
    <property type="project" value="TreeGrafter"/>
</dbReference>
<evidence type="ECO:0000256" key="1">
    <source>
        <dbReference type="ARBA" id="ARBA00004123"/>
    </source>
</evidence>
<dbReference type="GO" id="GO:0030690">
    <property type="term" value="C:Noc1p-Noc2p complex"/>
    <property type="evidence" value="ECO:0007669"/>
    <property type="project" value="TreeGrafter"/>
</dbReference>
<dbReference type="PANTHER" id="PTHR12687">
    <property type="entry name" value="NUCLEOLAR COMPLEX 2 AND RAD4-RELATED"/>
    <property type="match status" value="1"/>
</dbReference>
<name>A0A9P4VN08_9PEZI</name>
<sequence length="767" mass="86584">MPQTKATRKFEKNKLKDVLKRRKEGAKFKQKVQLKEKKKAKRAKENARAEDLEDGPKKAQPGNNPFGEMTVDEFFQGGFDIPELHGSKSKKKASKESQQKSRKRKRTPPEDKDDGSDTSMVDGGAPIQDNSEHSSDEDVEDHKEQLNALAKKDPEFYRFLQEEDAELLNFDENADLAEIDDLSASEEDEPRKKQKKSKKSKEQEMNIDTDEELGTGATNEVTQGMVKKWKAAMVEQNSLRSTREVVLAFRAAAHLNEDGKEFKYSISNSEVYHDLLLVALSHVPEVLYHHLPVKETAGGKVRVPTDSKKYKSLSTLLKSHATSIHHLLENLSDASALRLTLSSLLPLLPYTLSFKKLVRDLARAVIDVWSDSSNAEATRIAAFLVLRRLVVIGDPSIKEAVLKSTYQGLVKGSRNTTVHSITGVNLMKNSAAELWGLDPSLGYTTGFTFIRQLAIHLRSSLTNNSNESYKAVYNWQFVHSLDFWSRVLSLHCESLREAQSSKESPLRPLIYPTVQITLGTMRLIPTAQYFPLRFHLIRALLRISLATHTYIPLAPSLLEVLNATEMKKPPKNSTLKPLDFSTAYHAPKSYLRTRVYQDGLGDQVCELLSEFFFLWTKSIAFPELALPVVVMLKRWLKTASNRDTGNKNGKVNSMMGVLVQKLEANGRWIEERRARVEFAPNDRAGVDGFLREEAWEGSPLGAFVVGQRKGREEKAKVVEEGRREEERKRKMERKEEKEDGEEFGGFEEESGTGSGSESEEGSDRESD</sequence>
<feature type="compositionally biased region" description="Acidic residues" evidence="4">
    <location>
        <begin position="738"/>
        <end position="750"/>
    </location>
</feature>
<dbReference type="GO" id="GO:0030691">
    <property type="term" value="C:Noc2p-Noc3p complex"/>
    <property type="evidence" value="ECO:0007669"/>
    <property type="project" value="TreeGrafter"/>
</dbReference>
<dbReference type="PANTHER" id="PTHR12687:SF4">
    <property type="entry name" value="NUCLEOLAR COMPLEX PROTEIN 2 HOMOLOG"/>
    <property type="match status" value="1"/>
</dbReference>
<dbReference type="AlphaFoldDB" id="A0A9P4VN08"/>
<evidence type="ECO:0000313" key="6">
    <source>
        <dbReference type="Proteomes" id="UP000799429"/>
    </source>
</evidence>
<evidence type="ECO:0000256" key="3">
    <source>
        <dbReference type="ARBA" id="ARBA00023242"/>
    </source>
</evidence>
<comment type="subcellular location">
    <subcellularLocation>
        <location evidence="1">Nucleus</location>
    </subcellularLocation>
</comment>
<keyword evidence="3" id="KW-0539">Nucleus</keyword>
<proteinExistence type="inferred from homology"/>
<evidence type="ECO:0000256" key="4">
    <source>
        <dbReference type="SAM" id="MobiDB-lite"/>
    </source>
</evidence>
<feature type="region of interest" description="Disordered" evidence="4">
    <location>
        <begin position="181"/>
        <end position="207"/>
    </location>
</feature>
<reference evidence="5" key="1">
    <citation type="journal article" date="2020" name="Stud. Mycol.">
        <title>101 Dothideomycetes genomes: a test case for predicting lifestyles and emergence of pathogens.</title>
        <authorList>
            <person name="Haridas S."/>
            <person name="Albert R."/>
            <person name="Binder M."/>
            <person name="Bloem J."/>
            <person name="Labutti K."/>
            <person name="Salamov A."/>
            <person name="Andreopoulos B."/>
            <person name="Baker S."/>
            <person name="Barry K."/>
            <person name="Bills G."/>
            <person name="Bluhm B."/>
            <person name="Cannon C."/>
            <person name="Castanera R."/>
            <person name="Culley D."/>
            <person name="Daum C."/>
            <person name="Ezra D."/>
            <person name="Gonzalez J."/>
            <person name="Henrissat B."/>
            <person name="Kuo A."/>
            <person name="Liang C."/>
            <person name="Lipzen A."/>
            <person name="Lutzoni F."/>
            <person name="Magnuson J."/>
            <person name="Mondo S."/>
            <person name="Nolan M."/>
            <person name="Ohm R."/>
            <person name="Pangilinan J."/>
            <person name="Park H.-J."/>
            <person name="Ramirez L."/>
            <person name="Alfaro M."/>
            <person name="Sun H."/>
            <person name="Tritt A."/>
            <person name="Yoshinaga Y."/>
            <person name="Zwiers L.-H."/>
            <person name="Turgeon B."/>
            <person name="Goodwin S."/>
            <person name="Spatafora J."/>
            <person name="Crous P."/>
            <person name="Grigoriev I."/>
        </authorList>
    </citation>
    <scope>NUCLEOTIDE SEQUENCE</scope>
    <source>
        <strain evidence="5">CBS 101060</strain>
    </source>
</reference>
<feature type="compositionally biased region" description="Basic residues" evidence="4">
    <location>
        <begin position="19"/>
        <end position="42"/>
    </location>
</feature>
<evidence type="ECO:0000256" key="2">
    <source>
        <dbReference type="ARBA" id="ARBA00005907"/>
    </source>
</evidence>
<feature type="region of interest" description="Disordered" evidence="4">
    <location>
        <begin position="710"/>
        <end position="767"/>
    </location>
</feature>
<accession>A0A9P4VN08</accession>
<dbReference type="InterPro" id="IPR005343">
    <property type="entry name" value="Noc2"/>
</dbReference>
<feature type="compositionally biased region" description="Basic and acidic residues" evidence="4">
    <location>
        <begin position="710"/>
        <end position="737"/>
    </location>
</feature>
<dbReference type="Proteomes" id="UP000799429">
    <property type="component" value="Unassembled WGS sequence"/>
</dbReference>
<evidence type="ECO:0000313" key="5">
    <source>
        <dbReference type="EMBL" id="KAF2839231.1"/>
    </source>
</evidence>
<feature type="compositionally biased region" description="Basic and acidic residues" evidence="4">
    <location>
        <begin position="43"/>
        <end position="57"/>
    </location>
</feature>
<organism evidence="5 6">
    <name type="scientific">Patellaria atrata CBS 101060</name>
    <dbReference type="NCBI Taxonomy" id="1346257"/>
    <lineage>
        <taxon>Eukaryota</taxon>
        <taxon>Fungi</taxon>
        <taxon>Dikarya</taxon>
        <taxon>Ascomycota</taxon>
        <taxon>Pezizomycotina</taxon>
        <taxon>Dothideomycetes</taxon>
        <taxon>Dothideomycetes incertae sedis</taxon>
        <taxon>Patellariales</taxon>
        <taxon>Patellariaceae</taxon>
        <taxon>Patellaria</taxon>
    </lineage>
</organism>
<dbReference type="GO" id="GO:0005654">
    <property type="term" value="C:nucleoplasm"/>
    <property type="evidence" value="ECO:0007669"/>
    <property type="project" value="TreeGrafter"/>
</dbReference>
<comment type="similarity">
    <text evidence="2">Belongs to the NOC2 family.</text>
</comment>
<comment type="caution">
    <text evidence="5">The sequence shown here is derived from an EMBL/GenBank/DDBJ whole genome shotgun (WGS) entry which is preliminary data.</text>
</comment>
<gene>
    <name evidence="5" type="ORF">M501DRAFT_1016310</name>
</gene>
<feature type="region of interest" description="Disordered" evidence="4">
    <location>
        <begin position="1"/>
        <end position="148"/>
    </location>
</feature>